<dbReference type="CDD" id="cd08916">
    <property type="entry name" value="TrHb3_P"/>
    <property type="match status" value="1"/>
</dbReference>
<dbReference type="InterPro" id="IPR009050">
    <property type="entry name" value="Globin-like_sf"/>
</dbReference>
<evidence type="ECO:0000313" key="1">
    <source>
        <dbReference type="EMBL" id="MFD3263576.1"/>
    </source>
</evidence>
<name>A0ABW6CN78_9CAUL</name>
<organism evidence="1 2">
    <name type="scientific">Phenylobacterium ferrooxidans</name>
    <dbReference type="NCBI Taxonomy" id="2982689"/>
    <lineage>
        <taxon>Bacteria</taxon>
        <taxon>Pseudomonadati</taxon>
        <taxon>Pseudomonadota</taxon>
        <taxon>Alphaproteobacteria</taxon>
        <taxon>Caulobacterales</taxon>
        <taxon>Caulobacteraceae</taxon>
        <taxon>Phenylobacterium</taxon>
    </lineage>
</organism>
<gene>
    <name evidence="1" type="ORF">OCL97_06285</name>
</gene>
<dbReference type="EMBL" id="JAOTJD010000008">
    <property type="protein sequence ID" value="MFD3263576.1"/>
    <property type="molecule type" value="Genomic_DNA"/>
</dbReference>
<dbReference type="Gene3D" id="1.10.490.10">
    <property type="entry name" value="Globins"/>
    <property type="match status" value="1"/>
</dbReference>
<accession>A0ABW6CN78</accession>
<reference evidence="1 2" key="1">
    <citation type="submission" date="2022-09" db="EMBL/GenBank/DDBJ databases">
        <title>New species of Phenylobacterium.</title>
        <authorList>
            <person name="Mieszkin S."/>
        </authorList>
    </citation>
    <scope>NUCLEOTIDE SEQUENCE [LARGE SCALE GENOMIC DNA]</scope>
    <source>
        <strain evidence="1 2">HK31-G</strain>
    </source>
</reference>
<evidence type="ECO:0000313" key="2">
    <source>
        <dbReference type="Proteomes" id="UP001598130"/>
    </source>
</evidence>
<sequence length="141" mass="15336">MTPRGGPGAAAGVTEPMIADLVHAFYAKARLDPELGPIFNRVIGDGWDEHLAKLCDFWSSVLLATGRFKGSPMQAHVRIPDLDRRHFTRWLTLFSETAQEVCPAAAADLFMAKAAMIAESLQLGMATSRGELPELLRTPSS</sequence>
<dbReference type="RefSeq" id="WP_377368603.1">
    <property type="nucleotide sequence ID" value="NZ_JAOTJD010000008.1"/>
</dbReference>
<keyword evidence="2" id="KW-1185">Reference proteome</keyword>
<proteinExistence type="predicted"/>
<protein>
    <submittedName>
        <fullName evidence="1">Group III truncated hemoglobin</fullName>
    </submittedName>
</protein>
<dbReference type="InterPro" id="IPR012292">
    <property type="entry name" value="Globin/Proto"/>
</dbReference>
<comment type="caution">
    <text evidence="1">The sequence shown here is derived from an EMBL/GenBank/DDBJ whole genome shotgun (WGS) entry which is preliminary data.</text>
</comment>
<dbReference type="SUPFAM" id="SSF46458">
    <property type="entry name" value="Globin-like"/>
    <property type="match status" value="1"/>
</dbReference>
<dbReference type="Proteomes" id="UP001598130">
    <property type="component" value="Unassembled WGS sequence"/>
</dbReference>